<evidence type="ECO:0000313" key="3">
    <source>
        <dbReference type="EMBL" id="CEO44972.1"/>
    </source>
</evidence>
<proteinExistence type="predicted"/>
<sequence>MAEIIGTTVGVVGFLGQLFHGCVKAYGYFTEATHMDGDSQKLLCKVRIEEMRLVVWGREWGVVEGNFEAHLDRSERSNPQLRALAKQILEELHGTVTDFKKLKETYGLIDEPGEQGKTKSKGDARPSPKDESANQLKSEKSWRRELTLRSKWVIGDKSKFITLLNDLKDFNDGLERLFPPSQVQSFQRAWTHQLLETAQRDLNKLSLLENASSGIYPHLTNSANLKKLRINLDTKPQSSFKPTYRLKVPRPALSFPEQPRHDGKHEETASPLRFQAQHETAGDVVIEWVDYDKDALDERLAHLRRMDDLARMMHSASSCHPDLQSSLRSDNILFFPSAFSASAVSPTATAALVPDISRPFLVGFDASRPDLDPALSLAPRRAPSPVANLHRHPSSLRGLPYCKAFDVYSLGLLLLEIGLWKCLQSYHRPHYSPERWRDKVVLPVLVPGLGSKVGKRYKEVVEMCLGAGEGMTSSEAGKLMESVVAKLESIRL</sequence>
<dbReference type="PANTHER" id="PTHR37542">
    <property type="entry name" value="HELO DOMAIN-CONTAINING PROTEIN-RELATED"/>
    <property type="match status" value="1"/>
</dbReference>
<dbReference type="InterPro" id="IPR038305">
    <property type="entry name" value="HeLo_sf"/>
</dbReference>
<dbReference type="SUPFAM" id="SSF56112">
    <property type="entry name" value="Protein kinase-like (PK-like)"/>
    <property type="match status" value="1"/>
</dbReference>
<dbReference type="AlphaFoldDB" id="A0A0B7JNW1"/>
<dbReference type="PANTHER" id="PTHR37542:SF1">
    <property type="entry name" value="PRION-INHIBITION AND PROPAGATION HELO DOMAIN-CONTAINING PROTEIN"/>
    <property type="match status" value="1"/>
</dbReference>
<name>A0A0B7JNW1_BIOOC</name>
<dbReference type="InterPro" id="IPR011009">
    <property type="entry name" value="Kinase-like_dom_sf"/>
</dbReference>
<dbReference type="EMBL" id="CDPU01000002">
    <property type="protein sequence ID" value="CEO44972.1"/>
    <property type="molecule type" value="Genomic_DNA"/>
</dbReference>
<gene>
    <name evidence="3" type="ORF">BN869_000001027_1</name>
</gene>
<feature type="compositionally biased region" description="Basic and acidic residues" evidence="1">
    <location>
        <begin position="114"/>
        <end position="138"/>
    </location>
</feature>
<accession>A0A0B7JNW1</accession>
<dbReference type="InterPro" id="IPR029498">
    <property type="entry name" value="HeLo_dom"/>
</dbReference>
<evidence type="ECO:0000259" key="2">
    <source>
        <dbReference type="Pfam" id="PF14479"/>
    </source>
</evidence>
<dbReference type="Pfam" id="PF14479">
    <property type="entry name" value="HeLo"/>
    <property type="match status" value="1"/>
</dbReference>
<dbReference type="Gene3D" id="1.20.120.1020">
    <property type="entry name" value="Prion-inhibition and propagation, HeLo domain"/>
    <property type="match status" value="1"/>
</dbReference>
<evidence type="ECO:0000256" key="1">
    <source>
        <dbReference type="SAM" id="MobiDB-lite"/>
    </source>
</evidence>
<organism evidence="3">
    <name type="scientific">Bionectria ochroleuca</name>
    <name type="common">Gliocladium roseum</name>
    <dbReference type="NCBI Taxonomy" id="29856"/>
    <lineage>
        <taxon>Eukaryota</taxon>
        <taxon>Fungi</taxon>
        <taxon>Dikarya</taxon>
        <taxon>Ascomycota</taxon>
        <taxon>Pezizomycotina</taxon>
        <taxon>Sordariomycetes</taxon>
        <taxon>Hypocreomycetidae</taxon>
        <taxon>Hypocreales</taxon>
        <taxon>Bionectriaceae</taxon>
        <taxon>Clonostachys</taxon>
    </lineage>
</organism>
<feature type="region of interest" description="Disordered" evidence="1">
    <location>
        <begin position="110"/>
        <end position="138"/>
    </location>
</feature>
<feature type="domain" description="Prion-inhibition and propagation HeLo" evidence="2">
    <location>
        <begin position="6"/>
        <end position="208"/>
    </location>
</feature>
<protein>
    <recommendedName>
        <fullName evidence="2">Prion-inhibition and propagation HeLo domain-containing protein</fullName>
    </recommendedName>
</protein>
<reference evidence="3" key="1">
    <citation type="submission" date="2015-01" db="EMBL/GenBank/DDBJ databases">
        <authorList>
            <person name="Durling Mikael"/>
        </authorList>
    </citation>
    <scope>NUCLEOTIDE SEQUENCE</scope>
</reference>